<evidence type="ECO:0000313" key="2">
    <source>
        <dbReference type="EMBL" id="KGO50210.1"/>
    </source>
</evidence>
<dbReference type="HOGENOM" id="CLU_1806860_0_0_1"/>
<evidence type="ECO:0000256" key="1">
    <source>
        <dbReference type="SAM" id="MobiDB-lite"/>
    </source>
</evidence>
<feature type="region of interest" description="Disordered" evidence="1">
    <location>
        <begin position="79"/>
        <end position="143"/>
    </location>
</feature>
<dbReference type="EMBL" id="JQFZ01000345">
    <property type="protein sequence ID" value="KGO50210.1"/>
    <property type="molecule type" value="Genomic_DNA"/>
</dbReference>
<organism evidence="2 3">
    <name type="scientific">Penicillium expansum</name>
    <name type="common">Blue mold rot fungus</name>
    <dbReference type="NCBI Taxonomy" id="27334"/>
    <lineage>
        <taxon>Eukaryota</taxon>
        <taxon>Fungi</taxon>
        <taxon>Dikarya</taxon>
        <taxon>Ascomycota</taxon>
        <taxon>Pezizomycotina</taxon>
        <taxon>Eurotiomycetes</taxon>
        <taxon>Eurotiomycetidae</taxon>
        <taxon>Eurotiales</taxon>
        <taxon>Aspergillaceae</taxon>
        <taxon>Penicillium</taxon>
    </lineage>
</organism>
<dbReference type="RefSeq" id="XP_016593461.1">
    <property type="nucleotide sequence ID" value="XM_016740050.1"/>
</dbReference>
<sequence length="143" mass="14723">MFLPTETSMDVISPLLFSLHVLSFAIPSLLLSTPSIPRVFGTAIDGPPPEEAPKKKKRNRISDGTSVTMELMWANKRKMASAAAATNEANGPPTSLGSSVTGEDISSSGSAPGSLSPASPYSPVAAPYPVAEPSPTSPPAEDS</sequence>
<feature type="compositionally biased region" description="Polar residues" evidence="1">
    <location>
        <begin position="87"/>
        <end position="105"/>
    </location>
</feature>
<dbReference type="GeneID" id="27675469"/>
<gene>
    <name evidence="2" type="ORF">PEX2_027750</name>
</gene>
<feature type="region of interest" description="Disordered" evidence="1">
    <location>
        <begin position="41"/>
        <end position="66"/>
    </location>
</feature>
<comment type="caution">
    <text evidence="2">The sequence shown here is derived from an EMBL/GenBank/DDBJ whole genome shotgun (WGS) entry which is preliminary data.</text>
</comment>
<evidence type="ECO:0000313" key="3">
    <source>
        <dbReference type="Proteomes" id="UP000030143"/>
    </source>
</evidence>
<proteinExistence type="predicted"/>
<reference evidence="2 3" key="1">
    <citation type="journal article" date="2015" name="Mol. Plant Microbe Interact.">
        <title>Genome, transcriptome, and functional analyses of Penicillium expansum provide new insights into secondary metabolism and pathogenicity.</title>
        <authorList>
            <person name="Ballester A.R."/>
            <person name="Marcet-Houben M."/>
            <person name="Levin E."/>
            <person name="Sela N."/>
            <person name="Selma-Lazaro C."/>
            <person name="Carmona L."/>
            <person name="Wisniewski M."/>
            <person name="Droby S."/>
            <person name="Gonzalez-Candelas L."/>
            <person name="Gabaldon T."/>
        </authorList>
    </citation>
    <scope>NUCLEOTIDE SEQUENCE [LARGE SCALE GENOMIC DNA]</scope>
    <source>
        <strain evidence="2 3">MD-8</strain>
    </source>
</reference>
<dbReference type="AlphaFoldDB" id="A0A0A2JD26"/>
<name>A0A0A2JD26_PENEN</name>
<feature type="compositionally biased region" description="Low complexity" evidence="1">
    <location>
        <begin position="106"/>
        <end position="129"/>
    </location>
</feature>
<accession>A0A0A2JD26</accession>
<dbReference type="VEuPathDB" id="FungiDB:PEXP_009120"/>
<keyword evidence="3" id="KW-1185">Reference proteome</keyword>
<dbReference type="Proteomes" id="UP000030143">
    <property type="component" value="Unassembled WGS sequence"/>
</dbReference>
<protein>
    <submittedName>
        <fullName evidence="2">Uncharacterized protein</fullName>
    </submittedName>
</protein>
<feature type="compositionally biased region" description="Pro residues" evidence="1">
    <location>
        <begin position="130"/>
        <end position="143"/>
    </location>
</feature>